<dbReference type="NCBIfam" id="TIGR04056">
    <property type="entry name" value="OMP_RagA_SusC"/>
    <property type="match status" value="1"/>
</dbReference>
<accession>A0A4R8DTC3</accession>
<dbReference type="PROSITE" id="PS52016">
    <property type="entry name" value="TONB_DEPENDENT_REC_3"/>
    <property type="match status" value="1"/>
</dbReference>
<keyword evidence="1" id="KW-0812">Transmembrane</keyword>
<dbReference type="NCBIfam" id="TIGR04057">
    <property type="entry name" value="SusC_RagA_signa"/>
    <property type="match status" value="1"/>
</dbReference>
<dbReference type="GO" id="GO:0009279">
    <property type="term" value="C:cell outer membrane"/>
    <property type="evidence" value="ECO:0007669"/>
    <property type="project" value="UniProtKB-SubCell"/>
</dbReference>
<evidence type="ECO:0000313" key="7">
    <source>
        <dbReference type="Proteomes" id="UP000294498"/>
    </source>
</evidence>
<keyword evidence="1" id="KW-0813">Transport</keyword>
<reference evidence="6 7" key="1">
    <citation type="submission" date="2019-03" db="EMBL/GenBank/DDBJ databases">
        <title>Genomic Encyclopedia of Type Strains, Phase IV (KMG-IV): sequencing the most valuable type-strain genomes for metagenomic binning, comparative biology and taxonomic classification.</title>
        <authorList>
            <person name="Goeker M."/>
        </authorList>
    </citation>
    <scope>NUCLEOTIDE SEQUENCE [LARGE SCALE GENOMIC DNA]</scope>
    <source>
        <strain evidence="6 7">DSM 100059</strain>
    </source>
</reference>
<sequence length="1046" mass="112851">MKKAIALFFLTCLWSLPNVLWAQTTQITGKVVSQKTGTPLPGASVRIKGTDRGTVTNGEGQFVLQAKRGEVLVISYLGEETQELKVGTDNSPMVALVDKAGNLEDVVVVGYGTQKKSVVTGSIASVKASDLDNMPVSRVDDALKGRTSGTIIVQNTGAPGASSTVMIRGVTSINEGANTPLYVVDGTIVDQGGIDYLNPADIESIEVLKDAASTAIYGARGGPGVILVTTKKGKAGQGHITYTGSFGSSAPVRKLDLLNATEYATLRNESSMAAGKGIVFQNPQSLGAGTDWQSQIFNNHALTENHELAYSGGSEKGTFYTSVGYYDQQGIVATSISNYKRLTVRINTEAKLRPWLSIGENFGYSYIKSQGGLNTNSEFGGPLSSAINLDPTTPVIETDPAVLAAAPYSTQPVVKDGLGRPYGISTQVGQEITNPVAFIQTQQGNYGWSHNLVGDAYLSAGPIKGVKFTTDFHAKQAFWGSRSFTPIYYLNSSTNNLTNNNLYEDYEQGMRWNWDNYLSYTYNRNGHNLMVMAGYSSEEDAANDGLNGTFYALPVSTYGAASTNYSLPTTDRIAGGYQGQVVTRSSYIGRLTYNFREKYLLTANFRRDGSSNFGSNNKYGNFPSASVGWVPSKENFWNTITAVDYLKIRAGFGVNGNDAISPFSYVSTIGGGRNYPFGPGGGVDVGYSPNAPANPDLKWERVTQTDLGFDATVYRHYTVTFDWFNKNTTGMLEQIQIPGYSGAAGNPTGNVGNMYSRGVELDLGYNQRVGAVNLNFSGHVSHIINKVTTLGTTQYFTGASFQASSYEINRIQPGQPLDEFYGFKTLGIFQTQADVNNYVGKNGPIQPNAKPGDFKFADLNGDGTISSADRTWLGSPIPTWVFGFTAGATYKSFDLTLFMQGQAGNKIFQGYRRLDITNANYQSIALNRWTGAGTSNDFPRLVDGDPNGNFTNPTSFYLQNGAYLKLKSFRLGYTLPKSIVDRAGFQKLYIYVAGDNLLTFTKYNGFDPEIGGGFGQGGSGNANNYGVDNGIYPLARTFTVGLNVGF</sequence>
<dbReference type="SUPFAM" id="SSF49464">
    <property type="entry name" value="Carboxypeptidase regulatory domain-like"/>
    <property type="match status" value="1"/>
</dbReference>
<dbReference type="Pfam" id="PF00593">
    <property type="entry name" value="TonB_dep_Rec_b-barrel"/>
    <property type="match status" value="1"/>
</dbReference>
<organism evidence="6 7">
    <name type="scientific">Dinghuibacter silviterrae</name>
    <dbReference type="NCBI Taxonomy" id="1539049"/>
    <lineage>
        <taxon>Bacteria</taxon>
        <taxon>Pseudomonadati</taxon>
        <taxon>Bacteroidota</taxon>
        <taxon>Chitinophagia</taxon>
        <taxon>Chitinophagales</taxon>
        <taxon>Chitinophagaceae</taxon>
        <taxon>Dinghuibacter</taxon>
    </lineage>
</organism>
<evidence type="ECO:0000259" key="4">
    <source>
        <dbReference type="Pfam" id="PF00593"/>
    </source>
</evidence>
<feature type="chain" id="PRO_5020224299" evidence="3">
    <location>
        <begin position="23"/>
        <end position="1046"/>
    </location>
</feature>
<comment type="similarity">
    <text evidence="1 2">Belongs to the TonB-dependent receptor family.</text>
</comment>
<dbReference type="Pfam" id="PF13715">
    <property type="entry name" value="CarbopepD_reg_2"/>
    <property type="match status" value="1"/>
</dbReference>
<dbReference type="InterPro" id="IPR037066">
    <property type="entry name" value="Plug_dom_sf"/>
</dbReference>
<keyword evidence="3" id="KW-0732">Signal</keyword>
<evidence type="ECO:0000256" key="2">
    <source>
        <dbReference type="RuleBase" id="RU003357"/>
    </source>
</evidence>
<dbReference type="RefSeq" id="WP_133993467.1">
    <property type="nucleotide sequence ID" value="NZ_SODV01000001.1"/>
</dbReference>
<dbReference type="InterPro" id="IPR012910">
    <property type="entry name" value="Plug_dom"/>
</dbReference>
<evidence type="ECO:0000313" key="6">
    <source>
        <dbReference type="EMBL" id="TDX01158.1"/>
    </source>
</evidence>
<dbReference type="Pfam" id="PF07715">
    <property type="entry name" value="Plug"/>
    <property type="match status" value="1"/>
</dbReference>
<evidence type="ECO:0000256" key="1">
    <source>
        <dbReference type="PROSITE-ProRule" id="PRU01360"/>
    </source>
</evidence>
<feature type="domain" description="TonB-dependent receptor plug" evidence="5">
    <location>
        <begin position="117"/>
        <end position="225"/>
    </location>
</feature>
<dbReference type="InterPro" id="IPR008969">
    <property type="entry name" value="CarboxyPept-like_regulatory"/>
</dbReference>
<dbReference type="InterPro" id="IPR023996">
    <property type="entry name" value="TonB-dep_OMP_SusC/RagA"/>
</dbReference>
<dbReference type="AlphaFoldDB" id="A0A4R8DTC3"/>
<keyword evidence="1 2" id="KW-0472">Membrane</keyword>
<protein>
    <submittedName>
        <fullName evidence="6">TonB-linked SusC/RagA family outer membrane protein</fullName>
    </submittedName>
</protein>
<gene>
    <name evidence="6" type="ORF">EDB95_2189</name>
</gene>
<keyword evidence="1" id="KW-0998">Cell outer membrane</keyword>
<dbReference type="OrthoDB" id="9768177at2"/>
<keyword evidence="1" id="KW-1134">Transmembrane beta strand</keyword>
<keyword evidence="2" id="KW-0798">TonB box</keyword>
<dbReference type="Gene3D" id="2.170.130.10">
    <property type="entry name" value="TonB-dependent receptor, plug domain"/>
    <property type="match status" value="1"/>
</dbReference>
<feature type="signal peptide" evidence="3">
    <location>
        <begin position="1"/>
        <end position="22"/>
    </location>
</feature>
<proteinExistence type="inferred from homology"/>
<dbReference type="InterPro" id="IPR023997">
    <property type="entry name" value="TonB-dep_OMP_SusC/RagA_CS"/>
</dbReference>
<name>A0A4R8DTC3_9BACT</name>
<keyword evidence="7" id="KW-1185">Reference proteome</keyword>
<dbReference type="InterPro" id="IPR000531">
    <property type="entry name" value="Beta-barrel_TonB"/>
</dbReference>
<dbReference type="EMBL" id="SODV01000001">
    <property type="protein sequence ID" value="TDX01158.1"/>
    <property type="molecule type" value="Genomic_DNA"/>
</dbReference>
<dbReference type="InterPro" id="IPR039426">
    <property type="entry name" value="TonB-dep_rcpt-like"/>
</dbReference>
<dbReference type="SUPFAM" id="SSF56935">
    <property type="entry name" value="Porins"/>
    <property type="match status" value="1"/>
</dbReference>
<feature type="domain" description="TonB-dependent receptor-like beta-barrel" evidence="4">
    <location>
        <begin position="440"/>
        <end position="987"/>
    </location>
</feature>
<evidence type="ECO:0000256" key="3">
    <source>
        <dbReference type="SAM" id="SignalP"/>
    </source>
</evidence>
<evidence type="ECO:0000259" key="5">
    <source>
        <dbReference type="Pfam" id="PF07715"/>
    </source>
</evidence>
<dbReference type="Proteomes" id="UP000294498">
    <property type="component" value="Unassembled WGS sequence"/>
</dbReference>
<comment type="caution">
    <text evidence="6">The sequence shown here is derived from an EMBL/GenBank/DDBJ whole genome shotgun (WGS) entry which is preliminary data.</text>
</comment>
<comment type="subcellular location">
    <subcellularLocation>
        <location evidence="1">Cell outer membrane</location>
        <topology evidence="1">Multi-pass membrane protein</topology>
    </subcellularLocation>
</comment>
<dbReference type="Gene3D" id="2.60.40.1120">
    <property type="entry name" value="Carboxypeptidase-like, regulatory domain"/>
    <property type="match status" value="1"/>
</dbReference>